<organism evidence="2 3">
    <name type="scientific">Toxoplasma gondii p89</name>
    <dbReference type="NCBI Taxonomy" id="943119"/>
    <lineage>
        <taxon>Eukaryota</taxon>
        <taxon>Sar</taxon>
        <taxon>Alveolata</taxon>
        <taxon>Apicomplexa</taxon>
        <taxon>Conoidasida</taxon>
        <taxon>Coccidia</taxon>
        <taxon>Eucoccidiorida</taxon>
        <taxon>Eimeriorina</taxon>
        <taxon>Sarcocystidae</taxon>
        <taxon>Toxoplasma</taxon>
    </lineage>
</organism>
<proteinExistence type="predicted"/>
<dbReference type="EMBL" id="AEYI02001580">
    <property type="protein sequence ID" value="KFG35711.1"/>
    <property type="molecule type" value="Genomic_DNA"/>
</dbReference>
<evidence type="ECO:0000256" key="1">
    <source>
        <dbReference type="SAM" id="MobiDB-lite"/>
    </source>
</evidence>
<gene>
    <name evidence="2" type="ORF">TGP89_293570B</name>
</gene>
<evidence type="ECO:0000313" key="2">
    <source>
        <dbReference type="EMBL" id="KFG35711.1"/>
    </source>
</evidence>
<feature type="non-terminal residue" evidence="2">
    <location>
        <position position="1"/>
    </location>
</feature>
<reference evidence="2 3" key="1">
    <citation type="submission" date="2014-03" db="EMBL/GenBank/DDBJ databases">
        <authorList>
            <person name="Sibley D."/>
            <person name="Venepally P."/>
            <person name="Karamycheva S."/>
            <person name="Hadjithomas M."/>
            <person name="Khan A."/>
            <person name="Brunk B."/>
            <person name="Roos D."/>
            <person name="Caler E."/>
            <person name="Lorenzi H."/>
        </authorList>
    </citation>
    <scope>NUCLEOTIDE SEQUENCE [LARGE SCALE GENOMIC DNA]</scope>
    <source>
        <strain evidence="3">p89</strain>
    </source>
</reference>
<dbReference type="VEuPathDB" id="ToxoDB:TGP89_293570B"/>
<sequence>GHFTNSAKLTRRRASRTSRNSLSWTSSTGATSDSQR</sequence>
<feature type="region of interest" description="Disordered" evidence="1">
    <location>
        <begin position="1"/>
        <end position="36"/>
    </location>
</feature>
<dbReference type="Proteomes" id="UP000028828">
    <property type="component" value="Unassembled WGS sequence"/>
</dbReference>
<feature type="non-terminal residue" evidence="2">
    <location>
        <position position="36"/>
    </location>
</feature>
<evidence type="ECO:0000313" key="3">
    <source>
        <dbReference type="Proteomes" id="UP000028828"/>
    </source>
</evidence>
<comment type="caution">
    <text evidence="2">The sequence shown here is derived from an EMBL/GenBank/DDBJ whole genome shotgun (WGS) entry which is preliminary data.</text>
</comment>
<protein>
    <submittedName>
        <fullName evidence="2">Putative translocation protein sec62</fullName>
    </submittedName>
</protein>
<accession>A0A086JU93</accession>
<name>A0A086JU93_TOXGO</name>
<feature type="compositionally biased region" description="Polar residues" evidence="1">
    <location>
        <begin position="24"/>
        <end position="36"/>
    </location>
</feature>
<dbReference type="AlphaFoldDB" id="A0A086JU93"/>